<name>A0A816DKM4_9BILA</name>
<dbReference type="AlphaFoldDB" id="A0A816DKM4"/>
<dbReference type="Proteomes" id="UP000663854">
    <property type="component" value="Unassembled WGS sequence"/>
</dbReference>
<dbReference type="Gene3D" id="1.25.40.10">
    <property type="entry name" value="Tetratricopeptide repeat domain"/>
    <property type="match status" value="2"/>
</dbReference>
<sequence length="247" mass="28321">MTNKAIDLFNKIKNPDEIIINLLFNVCAQLGTKEALNLVKNSLKRNSKKFFHSNFCLSTSLFDALIKCGDCSNAEILFSKMTKSVTHYGNLVCGFNKENNPLKILNLFKQMKLDSFEADLIIYPCIIKSSSEIGDDSIFNCYDLNEMDIQAIKLYREMPSELINEVTHICVLNACSHSGLVDEARSIFKNIQNKREKIYVTMIDFLSHASFFDEAQELTDEYERYHSPVLSMYFEKGLRSNVQSIFP</sequence>
<protein>
    <recommendedName>
        <fullName evidence="4">Pentatricopeptide repeat-containing protein</fullName>
    </recommendedName>
</protein>
<dbReference type="PANTHER" id="PTHR47928">
    <property type="entry name" value="REPEAT-CONTAINING PROTEIN, PUTATIVE-RELATED"/>
    <property type="match status" value="1"/>
</dbReference>
<dbReference type="EMBL" id="CAJNOL010008386">
    <property type="protein sequence ID" value="CAF1635948.1"/>
    <property type="molecule type" value="Genomic_DNA"/>
</dbReference>
<gene>
    <name evidence="2" type="ORF">JXQ802_LOCUS52492</name>
    <name evidence="1" type="ORF">PYM288_LOCUS13046</name>
</gene>
<proteinExistence type="predicted"/>
<evidence type="ECO:0000313" key="3">
    <source>
        <dbReference type="Proteomes" id="UP000663870"/>
    </source>
</evidence>
<accession>A0A816DKM4</accession>
<organism evidence="2 3">
    <name type="scientific">Rotaria sordida</name>
    <dbReference type="NCBI Taxonomy" id="392033"/>
    <lineage>
        <taxon>Eukaryota</taxon>
        <taxon>Metazoa</taxon>
        <taxon>Spiralia</taxon>
        <taxon>Gnathifera</taxon>
        <taxon>Rotifera</taxon>
        <taxon>Eurotatoria</taxon>
        <taxon>Bdelloidea</taxon>
        <taxon>Philodinida</taxon>
        <taxon>Philodinidae</taxon>
        <taxon>Rotaria</taxon>
    </lineage>
</organism>
<dbReference type="Proteomes" id="UP000663870">
    <property type="component" value="Unassembled WGS sequence"/>
</dbReference>
<dbReference type="PANTHER" id="PTHR47928:SF207">
    <property type="entry name" value="PENTATRICOPEPTIDE REPEAT-CONTAINING PROTEIN"/>
    <property type="match status" value="1"/>
</dbReference>
<evidence type="ECO:0000313" key="2">
    <source>
        <dbReference type="EMBL" id="CAF1635948.1"/>
    </source>
</evidence>
<keyword evidence="3" id="KW-1185">Reference proteome</keyword>
<dbReference type="InterPro" id="IPR050421">
    <property type="entry name" value="PPR"/>
</dbReference>
<dbReference type="InterPro" id="IPR002885">
    <property type="entry name" value="PPR_rpt"/>
</dbReference>
<evidence type="ECO:0000313" key="1">
    <source>
        <dbReference type="EMBL" id="CAF0969719.1"/>
    </source>
</evidence>
<dbReference type="InterPro" id="IPR011990">
    <property type="entry name" value="TPR-like_helical_dom_sf"/>
</dbReference>
<evidence type="ECO:0008006" key="4">
    <source>
        <dbReference type="Google" id="ProtNLM"/>
    </source>
</evidence>
<dbReference type="EMBL" id="CAJNOH010000253">
    <property type="protein sequence ID" value="CAF0969719.1"/>
    <property type="molecule type" value="Genomic_DNA"/>
</dbReference>
<comment type="caution">
    <text evidence="2">The sequence shown here is derived from an EMBL/GenBank/DDBJ whole genome shotgun (WGS) entry which is preliminary data.</text>
</comment>
<reference evidence="2" key="1">
    <citation type="submission" date="2021-02" db="EMBL/GenBank/DDBJ databases">
        <authorList>
            <person name="Nowell W R."/>
        </authorList>
    </citation>
    <scope>NUCLEOTIDE SEQUENCE</scope>
</reference>
<dbReference type="Pfam" id="PF01535">
    <property type="entry name" value="PPR"/>
    <property type="match status" value="3"/>
</dbReference>